<proteinExistence type="predicted"/>
<dbReference type="AlphaFoldDB" id="A0A9X4JMV8"/>
<dbReference type="Proteomes" id="UP001147005">
    <property type="component" value="Unassembled WGS sequence"/>
</dbReference>
<dbReference type="RefSeq" id="WP_275397745.1">
    <property type="nucleotide sequence ID" value="NZ_JAKIHW010000010.1"/>
</dbReference>
<organism evidence="1 2">
    <name type="scientific">Citrobacter portucalensis</name>
    <dbReference type="NCBI Taxonomy" id="1639133"/>
    <lineage>
        <taxon>Bacteria</taxon>
        <taxon>Pseudomonadati</taxon>
        <taxon>Pseudomonadota</taxon>
        <taxon>Gammaproteobacteria</taxon>
        <taxon>Enterobacterales</taxon>
        <taxon>Enterobacteriaceae</taxon>
        <taxon>Citrobacter</taxon>
        <taxon>Citrobacter freundii complex</taxon>
    </lineage>
</organism>
<comment type="caution">
    <text evidence="1">The sequence shown here is derived from an EMBL/GenBank/DDBJ whole genome shotgun (WGS) entry which is preliminary data.</text>
</comment>
<name>A0A9X4JMV8_9ENTR</name>
<evidence type="ECO:0000313" key="2">
    <source>
        <dbReference type="Proteomes" id="UP001147005"/>
    </source>
</evidence>
<dbReference type="EMBL" id="JAKIHW010000010">
    <property type="protein sequence ID" value="MDE9618618.1"/>
    <property type="molecule type" value="Genomic_DNA"/>
</dbReference>
<gene>
    <name evidence="1" type="ORF">L2111_11115</name>
</gene>
<reference evidence="1" key="1">
    <citation type="submission" date="2022-01" db="EMBL/GenBank/DDBJ databases">
        <title>Genetic Characterization of Carbapenem-resistant Citrobacter spp. from China: a multicenter study.</title>
        <authorList>
            <person name="Ye L."/>
        </authorList>
    </citation>
    <scope>NUCLEOTIDE SEQUENCE</scope>
    <source>
        <strain evidence="1">IR5432</strain>
    </source>
</reference>
<sequence>MKKLTYLDWMKYIPRDNSLFASTDCLVCGSKGLSYQYFGFVDSHVGWRIIWCESCGHGVRVSRTQIPLGENVLVNEKDQDLFFETKPYLKLMM</sequence>
<protein>
    <submittedName>
        <fullName evidence="1">Uncharacterized protein</fullName>
    </submittedName>
</protein>
<evidence type="ECO:0000313" key="1">
    <source>
        <dbReference type="EMBL" id="MDE9618618.1"/>
    </source>
</evidence>
<accession>A0A9X4JMV8</accession>